<gene>
    <name evidence="1" type="ORF">LCMAC102_03150</name>
</gene>
<dbReference type="InterPro" id="IPR015797">
    <property type="entry name" value="NUDIX_hydrolase-like_dom_sf"/>
</dbReference>
<protein>
    <recommendedName>
        <fullName evidence="2">NUDIX hydrolase</fullName>
    </recommendedName>
</protein>
<name>A0A481YU02_9VIRU</name>
<evidence type="ECO:0000313" key="1">
    <source>
        <dbReference type="EMBL" id="QBK86520.1"/>
    </source>
</evidence>
<dbReference type="EMBL" id="MK500334">
    <property type="protein sequence ID" value="QBK86520.1"/>
    <property type="molecule type" value="Genomic_DNA"/>
</dbReference>
<dbReference type="SUPFAM" id="SSF55811">
    <property type="entry name" value="Nudix"/>
    <property type="match status" value="1"/>
</dbReference>
<accession>A0A481YU02</accession>
<organism evidence="1">
    <name type="scientific">Marseillevirus LCMAC102</name>
    <dbReference type="NCBI Taxonomy" id="2506603"/>
    <lineage>
        <taxon>Viruses</taxon>
        <taxon>Varidnaviria</taxon>
        <taxon>Bamfordvirae</taxon>
        <taxon>Nucleocytoviricota</taxon>
        <taxon>Megaviricetes</taxon>
        <taxon>Pimascovirales</taxon>
        <taxon>Pimascovirales incertae sedis</taxon>
        <taxon>Marseilleviridae</taxon>
    </lineage>
</organism>
<evidence type="ECO:0008006" key="2">
    <source>
        <dbReference type="Google" id="ProtNLM"/>
    </source>
</evidence>
<proteinExistence type="predicted"/>
<reference evidence="1" key="1">
    <citation type="journal article" date="2019" name="MBio">
        <title>Virus Genomes from Deep Sea Sediments Expand the Ocean Megavirome and Support Independent Origins of Viral Gigantism.</title>
        <authorList>
            <person name="Backstrom D."/>
            <person name="Yutin N."/>
            <person name="Jorgensen S.L."/>
            <person name="Dharamshi J."/>
            <person name="Homa F."/>
            <person name="Zaremba-Niedwiedzka K."/>
            <person name="Spang A."/>
            <person name="Wolf Y.I."/>
            <person name="Koonin E.V."/>
            <person name="Ettema T.J."/>
        </authorList>
    </citation>
    <scope>NUCLEOTIDE SEQUENCE</scope>
</reference>
<sequence>MQKYWSTHSSTTSKYKKKFKWDDSNGRHLTAGGLLPYDENGIWVIGEHQKNGTLEWTDPGGKYKFEDCDIYTTISREFCEELYHSAELTRSQVIKFASHNSPIYVNGSCNRPVYICYVIPLTELQEEGIHMNPVLFAQYRCNALRSNPDVPRDFYSSIELRHINFTELAQELYDNHKSKTSSFILSYRLKRILRHGLLATKIYKFSSEYDISEKMKNISILKKTVE</sequence>